<keyword evidence="5" id="KW-0378">Hydrolase</keyword>
<evidence type="ECO:0000256" key="7">
    <source>
        <dbReference type="SAM" id="SignalP"/>
    </source>
</evidence>
<feature type="compositionally biased region" description="Polar residues" evidence="6">
    <location>
        <begin position="486"/>
        <end position="506"/>
    </location>
</feature>
<feature type="chain" id="PRO_5042106436" description="Peptidase A1 domain-containing protein" evidence="7">
    <location>
        <begin position="21"/>
        <end position="537"/>
    </location>
</feature>
<sequence length="537" mass="56646">MRGVAALLLQLTLWVATVHAFFPFIPDGFCGPDNECGGPSKRNNEEPAQPLQGITVELYHKHRLPHGGPSADATARRTRKSGGLQPSPTSELDKRKNEYSVSTPKTPTASKSAGVYQYGPDFSYFVKVLVGSAQQPFYMLLDTGASNTWLMGSHCTSDACKMHSTFDPSTSKTWQTNNNEFLIRYGTGNLTGHVGHDKASLAGMDFDLLFGLANYTADDFKHYAFDGILGLGMGSTATGNFIEMLRASKLLDSLVFGLSLNRDSDGTNDGQITFGGVDKAKYTGDISYNNIPSPQKEDGVWAIPLEGLSVNGKKADVKPTLGYMDAGTSFIFAPPNELAALLKLVPGAKAYDSNGYMAYDVPCDTQVAISVTFAGVTYNIPPQDWVGRTNDTNCVSRLYGYGVNNNTWLFGDAFLKNVYTVFDADKRRIGFAAKPPPPPKPTTTTTSGAGGAAAAGGSGGSATTLAPASLTSLAGQDSSHPIMPGFSSQETSGPGNAQTATGPATAHTTVSWGTRLGASSPYLFAPCIVAAAVAVLG</sequence>
<feature type="region of interest" description="Disordered" evidence="6">
    <location>
        <begin position="65"/>
        <end position="110"/>
    </location>
</feature>
<feature type="domain" description="Peptidase A1" evidence="8">
    <location>
        <begin position="124"/>
        <end position="432"/>
    </location>
</feature>
<keyword evidence="5" id="KW-0645">Protease</keyword>
<dbReference type="EMBL" id="JAHCVI010000001">
    <property type="protein sequence ID" value="KAG7294333.1"/>
    <property type="molecule type" value="Genomic_DNA"/>
</dbReference>
<keyword evidence="4" id="KW-1015">Disulfide bond</keyword>
<feature type="disulfide bond" evidence="4">
    <location>
        <begin position="155"/>
        <end position="160"/>
    </location>
</feature>
<feature type="region of interest" description="Disordered" evidence="6">
    <location>
        <begin position="430"/>
        <end position="460"/>
    </location>
</feature>
<dbReference type="Gene3D" id="2.40.70.10">
    <property type="entry name" value="Acid Proteases"/>
    <property type="match status" value="2"/>
</dbReference>
<comment type="similarity">
    <text evidence="1 5">Belongs to the peptidase A1 family.</text>
</comment>
<protein>
    <recommendedName>
        <fullName evidence="8">Peptidase A1 domain-containing protein</fullName>
    </recommendedName>
</protein>
<evidence type="ECO:0000313" key="10">
    <source>
        <dbReference type="Proteomes" id="UP001197093"/>
    </source>
</evidence>
<evidence type="ECO:0000256" key="5">
    <source>
        <dbReference type="RuleBase" id="RU000454"/>
    </source>
</evidence>
<dbReference type="PROSITE" id="PS00141">
    <property type="entry name" value="ASP_PROTEASE"/>
    <property type="match status" value="1"/>
</dbReference>
<feature type="active site" evidence="3">
    <location>
        <position position="142"/>
    </location>
</feature>
<dbReference type="SUPFAM" id="SSF50630">
    <property type="entry name" value="Acid proteases"/>
    <property type="match status" value="1"/>
</dbReference>
<keyword evidence="2 5" id="KW-0064">Aspartyl protease</keyword>
<comment type="caution">
    <text evidence="9">The sequence shown here is derived from an EMBL/GenBank/DDBJ whole genome shotgun (WGS) entry which is preliminary data.</text>
</comment>
<dbReference type="PROSITE" id="PS51767">
    <property type="entry name" value="PEPTIDASE_A1"/>
    <property type="match status" value="1"/>
</dbReference>
<feature type="compositionally biased region" description="Polar residues" evidence="6">
    <location>
        <begin position="99"/>
        <end position="110"/>
    </location>
</feature>
<evidence type="ECO:0000259" key="8">
    <source>
        <dbReference type="PROSITE" id="PS51767"/>
    </source>
</evidence>
<dbReference type="InterPro" id="IPR021109">
    <property type="entry name" value="Peptidase_aspartic_dom_sf"/>
</dbReference>
<keyword evidence="7" id="KW-0732">Signal</keyword>
<dbReference type="PANTHER" id="PTHR47966">
    <property type="entry name" value="BETA-SITE APP-CLEAVING ENZYME, ISOFORM A-RELATED"/>
    <property type="match status" value="1"/>
</dbReference>
<feature type="signal peptide" evidence="7">
    <location>
        <begin position="1"/>
        <end position="20"/>
    </location>
</feature>
<evidence type="ECO:0000256" key="2">
    <source>
        <dbReference type="ARBA" id="ARBA00022750"/>
    </source>
</evidence>
<dbReference type="InterPro" id="IPR001969">
    <property type="entry name" value="Aspartic_peptidase_AS"/>
</dbReference>
<organism evidence="9 10">
    <name type="scientific">Staphylotrichum longicolle</name>
    <dbReference type="NCBI Taxonomy" id="669026"/>
    <lineage>
        <taxon>Eukaryota</taxon>
        <taxon>Fungi</taxon>
        <taxon>Dikarya</taxon>
        <taxon>Ascomycota</taxon>
        <taxon>Pezizomycotina</taxon>
        <taxon>Sordariomycetes</taxon>
        <taxon>Sordariomycetidae</taxon>
        <taxon>Sordariales</taxon>
        <taxon>Chaetomiaceae</taxon>
        <taxon>Staphylotrichum</taxon>
    </lineage>
</organism>
<reference evidence="9" key="1">
    <citation type="submission" date="2023-02" db="EMBL/GenBank/DDBJ databases">
        <authorList>
            <person name="Palmer J.M."/>
        </authorList>
    </citation>
    <scope>NUCLEOTIDE SEQUENCE</scope>
    <source>
        <strain evidence="9">FW57</strain>
    </source>
</reference>
<feature type="region of interest" description="Disordered" evidence="6">
    <location>
        <begin position="473"/>
        <end position="506"/>
    </location>
</feature>
<accession>A0AAD4I6N2</accession>
<gene>
    <name evidence="9" type="ORF">NEMBOFW57_004404</name>
</gene>
<evidence type="ECO:0000256" key="3">
    <source>
        <dbReference type="PIRSR" id="PIRSR601461-1"/>
    </source>
</evidence>
<evidence type="ECO:0000256" key="4">
    <source>
        <dbReference type="PIRSR" id="PIRSR601461-2"/>
    </source>
</evidence>
<dbReference type="CDD" id="cd05471">
    <property type="entry name" value="pepsin_like"/>
    <property type="match status" value="1"/>
</dbReference>
<dbReference type="GO" id="GO:0004190">
    <property type="term" value="F:aspartic-type endopeptidase activity"/>
    <property type="evidence" value="ECO:0007669"/>
    <property type="project" value="UniProtKB-KW"/>
</dbReference>
<feature type="active site" evidence="3">
    <location>
        <position position="325"/>
    </location>
</feature>
<proteinExistence type="inferred from homology"/>
<dbReference type="AlphaFoldDB" id="A0AAD4I6N2"/>
<evidence type="ECO:0000313" key="9">
    <source>
        <dbReference type="EMBL" id="KAG7294333.1"/>
    </source>
</evidence>
<dbReference type="InterPro" id="IPR034164">
    <property type="entry name" value="Pepsin-like_dom"/>
</dbReference>
<dbReference type="Pfam" id="PF00026">
    <property type="entry name" value="Asp"/>
    <property type="match status" value="1"/>
</dbReference>
<dbReference type="PRINTS" id="PR00792">
    <property type="entry name" value="PEPSIN"/>
</dbReference>
<evidence type="ECO:0000256" key="1">
    <source>
        <dbReference type="ARBA" id="ARBA00007447"/>
    </source>
</evidence>
<dbReference type="Proteomes" id="UP001197093">
    <property type="component" value="Unassembled WGS sequence"/>
</dbReference>
<keyword evidence="10" id="KW-1185">Reference proteome</keyword>
<dbReference type="FunFam" id="2.40.70.10:FF:000085">
    <property type="entry name" value="Aspartic-type endopeptidase (CtsD), putative"/>
    <property type="match status" value="1"/>
</dbReference>
<dbReference type="GO" id="GO:0006508">
    <property type="term" value="P:proteolysis"/>
    <property type="evidence" value="ECO:0007669"/>
    <property type="project" value="UniProtKB-KW"/>
</dbReference>
<feature type="compositionally biased region" description="Gly residues" evidence="6">
    <location>
        <begin position="448"/>
        <end position="460"/>
    </location>
</feature>
<evidence type="ECO:0000256" key="6">
    <source>
        <dbReference type="SAM" id="MobiDB-lite"/>
    </source>
</evidence>
<dbReference type="InterPro" id="IPR001461">
    <property type="entry name" value="Aspartic_peptidase_A1"/>
</dbReference>
<dbReference type="PANTHER" id="PTHR47966:SF75">
    <property type="entry name" value="ENDOPEPTIDASE (CTSD), PUTATIVE (AFU_ORTHOLOGUE AFUA_4G07040)-RELATED"/>
    <property type="match status" value="1"/>
</dbReference>
<name>A0AAD4I6N2_9PEZI</name>
<dbReference type="InterPro" id="IPR033121">
    <property type="entry name" value="PEPTIDASE_A1"/>
</dbReference>